<feature type="compositionally biased region" description="Polar residues" evidence="1">
    <location>
        <begin position="127"/>
        <end position="144"/>
    </location>
</feature>
<dbReference type="InterPro" id="IPR005185">
    <property type="entry name" value="YccF"/>
</dbReference>
<dbReference type="Pfam" id="PF03733">
    <property type="entry name" value="YccF"/>
    <property type="match status" value="1"/>
</dbReference>
<evidence type="ECO:0000256" key="2">
    <source>
        <dbReference type="SAM" id="Phobius"/>
    </source>
</evidence>
<proteinExistence type="predicted"/>
<feature type="compositionally biased region" description="Basic and acidic residues" evidence="1">
    <location>
        <begin position="79"/>
        <end position="101"/>
    </location>
</feature>
<keyword evidence="2" id="KW-0472">Membrane</keyword>
<dbReference type="EMBL" id="BLXT01000663">
    <property type="protein sequence ID" value="GFN79386.1"/>
    <property type="molecule type" value="Genomic_DNA"/>
</dbReference>
<keyword evidence="2" id="KW-0812">Transmembrane</keyword>
<feature type="transmembrane region" description="Helical" evidence="2">
    <location>
        <begin position="241"/>
        <end position="267"/>
    </location>
</feature>
<feature type="domain" description="Inner membrane component" evidence="3">
    <location>
        <begin position="239"/>
        <end position="273"/>
    </location>
</feature>
<protein>
    <submittedName>
        <fullName evidence="4">Cation/h+ exchanger protein 2</fullName>
    </submittedName>
</protein>
<gene>
    <name evidence="4" type="ORF">PoB_000589200</name>
</gene>
<dbReference type="Proteomes" id="UP000735302">
    <property type="component" value="Unassembled WGS sequence"/>
</dbReference>
<evidence type="ECO:0000259" key="3">
    <source>
        <dbReference type="Pfam" id="PF03733"/>
    </source>
</evidence>
<keyword evidence="5" id="KW-1185">Reference proteome</keyword>
<evidence type="ECO:0000313" key="4">
    <source>
        <dbReference type="EMBL" id="GFN79386.1"/>
    </source>
</evidence>
<feature type="compositionally biased region" description="Basic and acidic residues" evidence="1">
    <location>
        <begin position="39"/>
        <end position="58"/>
    </location>
</feature>
<name>A0AAV3YBA2_9GAST</name>
<feature type="compositionally biased region" description="Polar residues" evidence="1">
    <location>
        <begin position="103"/>
        <end position="113"/>
    </location>
</feature>
<organism evidence="4 5">
    <name type="scientific">Plakobranchus ocellatus</name>
    <dbReference type="NCBI Taxonomy" id="259542"/>
    <lineage>
        <taxon>Eukaryota</taxon>
        <taxon>Metazoa</taxon>
        <taxon>Spiralia</taxon>
        <taxon>Lophotrochozoa</taxon>
        <taxon>Mollusca</taxon>
        <taxon>Gastropoda</taxon>
        <taxon>Heterobranchia</taxon>
        <taxon>Euthyneura</taxon>
        <taxon>Panpulmonata</taxon>
        <taxon>Sacoglossa</taxon>
        <taxon>Placobranchoidea</taxon>
        <taxon>Plakobranchidae</taxon>
        <taxon>Plakobranchus</taxon>
    </lineage>
</organism>
<evidence type="ECO:0000256" key="1">
    <source>
        <dbReference type="SAM" id="MobiDB-lite"/>
    </source>
</evidence>
<dbReference type="AlphaFoldDB" id="A0AAV3YBA2"/>
<sequence>MADHSSSSTNAAYFVMAHKNNDDVPSDILVQNDISHTTNETEAKTGDVTKLDGHDRPTIIHHRPSPSQNARGPPGGSTEKGENLDHGKTNPPELNHHRAGEYTRQTSNATISSRHSHDETLDPEHTLSANSRHVRFHSSSSGTSAPRHRLSWRRRSMADRVNSDLLLEAENSSELDLIDAAENEVEARKIFNNYQFGLRIWKSHVSSRPISTRSEIVQELYSDLRKPLPFKLSTTLNVSNILYIMVLGWWLALLYVIIGSLMFLTLLGRDYGWSLEFH</sequence>
<keyword evidence="2" id="KW-1133">Transmembrane helix</keyword>
<feature type="compositionally biased region" description="Basic and acidic residues" evidence="1">
    <location>
        <begin position="115"/>
        <end position="125"/>
    </location>
</feature>
<accession>A0AAV3YBA2</accession>
<reference evidence="4 5" key="1">
    <citation type="journal article" date="2021" name="Elife">
        <title>Chloroplast acquisition without the gene transfer in kleptoplastic sea slugs, Plakobranchus ocellatus.</title>
        <authorList>
            <person name="Maeda T."/>
            <person name="Takahashi S."/>
            <person name="Yoshida T."/>
            <person name="Shimamura S."/>
            <person name="Takaki Y."/>
            <person name="Nagai Y."/>
            <person name="Toyoda A."/>
            <person name="Suzuki Y."/>
            <person name="Arimoto A."/>
            <person name="Ishii H."/>
            <person name="Satoh N."/>
            <person name="Nishiyama T."/>
            <person name="Hasebe M."/>
            <person name="Maruyama T."/>
            <person name="Minagawa J."/>
            <person name="Obokata J."/>
            <person name="Shigenobu S."/>
        </authorList>
    </citation>
    <scope>NUCLEOTIDE SEQUENCE [LARGE SCALE GENOMIC DNA]</scope>
</reference>
<evidence type="ECO:0000313" key="5">
    <source>
        <dbReference type="Proteomes" id="UP000735302"/>
    </source>
</evidence>
<feature type="region of interest" description="Disordered" evidence="1">
    <location>
        <begin position="35"/>
        <end position="150"/>
    </location>
</feature>
<comment type="caution">
    <text evidence="4">The sequence shown here is derived from an EMBL/GenBank/DDBJ whole genome shotgun (WGS) entry which is preliminary data.</text>
</comment>